<evidence type="ECO:0000313" key="3">
    <source>
        <dbReference type="Proteomes" id="UP000241890"/>
    </source>
</evidence>
<organism evidence="2 3">
    <name type="scientific">Hondaea fermentalgiana</name>
    <dbReference type="NCBI Taxonomy" id="2315210"/>
    <lineage>
        <taxon>Eukaryota</taxon>
        <taxon>Sar</taxon>
        <taxon>Stramenopiles</taxon>
        <taxon>Bigyra</taxon>
        <taxon>Labyrinthulomycetes</taxon>
        <taxon>Thraustochytrida</taxon>
        <taxon>Thraustochytriidae</taxon>
        <taxon>Hondaea</taxon>
    </lineage>
</organism>
<sequence length="442" mass="48703">MSSAAGVVDLVDLDADDDSEEDEDENGCAGNVLGLSPKPAIKSKKGPEASARQAGMVRKGLDLALSSSEDEDDDDDEDNNGNGDIVRLGNTVSQSKIENEADEEDEGDEEDDESIQGRALQGMCIAEDIDFVVESGFRSSCMVTFAHRPFLKSTDNPDSAGFQLKNGITTKPEPVVDAKAAPCLMSNAALLFWDADDFVMRLCRDLEGYASLEVVISSALADWTRIVTSGRPRSKFTKDQPKLIVVLRGANEAVLSAQKRARAQKKTSQESADQLVNPDRATQSALTDALSWLYVAYGCESRVLLNDQDKTNELFRDYAFAIMSALHYRPKTAVEVLAEFKGAGGRDADWGTNCERGEYVSHMWYLMLLCVLGDVGARRVLEEYPCLRSITDVYLDSTRHEHEKEQLLEDILSGSSSSAKFRKKSRALYRLFTARDPHLLLK</sequence>
<comment type="caution">
    <text evidence="2">The sequence shown here is derived from an EMBL/GenBank/DDBJ whole genome shotgun (WGS) entry which is preliminary data.</text>
</comment>
<dbReference type="Gene3D" id="1.10.150.670">
    <property type="entry name" value="Crossover junction endonuclease EME1, DNA-binding domain"/>
    <property type="match status" value="1"/>
</dbReference>
<feature type="compositionally biased region" description="Acidic residues" evidence="1">
    <location>
        <begin position="11"/>
        <end position="26"/>
    </location>
</feature>
<gene>
    <name evidence="2" type="ORF">FCC1311_008382</name>
</gene>
<proteinExistence type="predicted"/>
<keyword evidence="3" id="KW-1185">Reference proteome</keyword>
<feature type="compositionally biased region" description="Low complexity" evidence="1">
    <location>
        <begin position="1"/>
        <end position="10"/>
    </location>
</feature>
<dbReference type="InterPro" id="IPR042530">
    <property type="entry name" value="EME1/EME2_C"/>
</dbReference>
<keyword evidence="2" id="KW-0540">Nuclease</keyword>
<dbReference type="InParanoid" id="A0A2R5G2S0"/>
<protein>
    <submittedName>
        <fullName evidence="2">Crossover junction endonuclease EME1</fullName>
    </submittedName>
</protein>
<evidence type="ECO:0000313" key="2">
    <source>
        <dbReference type="EMBL" id="GBG24619.1"/>
    </source>
</evidence>
<keyword evidence="2" id="KW-0255">Endonuclease</keyword>
<reference evidence="2 3" key="1">
    <citation type="submission" date="2017-12" db="EMBL/GenBank/DDBJ databases">
        <title>Sequencing, de novo assembly and annotation of complete genome of a new Thraustochytrid species, strain FCC1311.</title>
        <authorList>
            <person name="Sedici K."/>
            <person name="Godart F."/>
            <person name="Aiese Cigliano R."/>
            <person name="Sanseverino W."/>
            <person name="Barakat M."/>
            <person name="Ortet P."/>
            <person name="Marechal E."/>
            <person name="Cagnac O."/>
            <person name="Amato A."/>
        </authorList>
    </citation>
    <scope>NUCLEOTIDE SEQUENCE [LARGE SCALE GENOMIC DNA]</scope>
</reference>
<dbReference type="GO" id="GO:0004519">
    <property type="term" value="F:endonuclease activity"/>
    <property type="evidence" value="ECO:0007669"/>
    <property type="project" value="UniProtKB-KW"/>
</dbReference>
<dbReference type="Proteomes" id="UP000241890">
    <property type="component" value="Unassembled WGS sequence"/>
</dbReference>
<dbReference type="AlphaFoldDB" id="A0A2R5G2S0"/>
<keyword evidence="2" id="KW-0378">Hydrolase</keyword>
<accession>A0A2R5G2S0</accession>
<feature type="region of interest" description="Disordered" evidence="1">
    <location>
        <begin position="1"/>
        <end position="115"/>
    </location>
</feature>
<feature type="compositionally biased region" description="Acidic residues" evidence="1">
    <location>
        <begin position="100"/>
        <end position="114"/>
    </location>
</feature>
<name>A0A2R5G2S0_9STRA</name>
<feature type="compositionally biased region" description="Acidic residues" evidence="1">
    <location>
        <begin position="68"/>
        <end position="79"/>
    </location>
</feature>
<dbReference type="EMBL" id="BEYU01000007">
    <property type="protein sequence ID" value="GBG24619.1"/>
    <property type="molecule type" value="Genomic_DNA"/>
</dbReference>
<evidence type="ECO:0000256" key="1">
    <source>
        <dbReference type="SAM" id="MobiDB-lite"/>
    </source>
</evidence>